<evidence type="ECO:0000313" key="3">
    <source>
        <dbReference type="Proteomes" id="UP001197875"/>
    </source>
</evidence>
<gene>
    <name evidence="2" type="ORF">LKD71_05830</name>
</gene>
<dbReference type="EMBL" id="JAJEPR010000007">
    <property type="protein sequence ID" value="MCC2189338.1"/>
    <property type="molecule type" value="Genomic_DNA"/>
</dbReference>
<dbReference type="InterPro" id="IPR036514">
    <property type="entry name" value="SGNH_hydro_sf"/>
</dbReference>
<evidence type="ECO:0000313" key="2">
    <source>
        <dbReference type="EMBL" id="MCC2189338.1"/>
    </source>
</evidence>
<dbReference type="InterPro" id="IPR018337">
    <property type="entry name" value="Cell_wall/Cho-bd_repeat"/>
</dbReference>
<dbReference type="SUPFAM" id="SSF69360">
    <property type="entry name" value="Cell wall binding repeat"/>
    <property type="match status" value="1"/>
</dbReference>
<keyword evidence="1" id="KW-0677">Repeat</keyword>
<reference evidence="2 3" key="1">
    <citation type="submission" date="2021-10" db="EMBL/GenBank/DDBJ databases">
        <title>Anaerobic single-cell dispensing facilitates the cultivation of human gut bacteria.</title>
        <authorList>
            <person name="Afrizal A."/>
        </authorList>
    </citation>
    <scope>NUCLEOTIDE SEQUENCE [LARGE SCALE GENOMIC DNA]</scope>
    <source>
        <strain evidence="2 3">CLA-AA-H277</strain>
    </source>
</reference>
<sequence>MRERMKKFFMAGIFLLFLIVLTIPAESQAAVRYNLIKDVTRQETPEGQLIDVAGKKRYLLNSGTYLKNQWISTNARIYHFNRYGYADTGWITYQGNKYFLRASGALHQGGLLWIKGRIYLFRYGYGHLITGWVTLRGEQYYFRETNNNGAMIKNWWVDEKCLGPDGKMKKNAWVGQYYVGEDGVRVKDAWVDDCYLGSNGKKVTNSWVGDYYVGENGKKLTNTWQDGYYLDEEGKITRNAWVGDTYLGEDGLPATPPDSDVSNEVKRIFVGDSRTVGLYQIMTEDTLVKAGSTQSALNQLAKGRTDLYIGKVGMGYDWLAASAVEELKTVLMRYPKSKVVLRMGINDLGNISAYIALYKELMNQYPNASFYTESVTPVDETLGRQNGYSVTNKQILQFNVRLKAAFPQNYISSYNYVVKNKGKTVDGIHYMPDTYRMIYRFLDSVV</sequence>
<dbReference type="Gene3D" id="2.10.270.10">
    <property type="entry name" value="Cholin Binding"/>
    <property type="match status" value="2"/>
</dbReference>
<dbReference type="RefSeq" id="WP_227614704.1">
    <property type="nucleotide sequence ID" value="NZ_JAJEPR010000007.1"/>
</dbReference>
<dbReference type="Gene3D" id="3.40.50.1110">
    <property type="entry name" value="SGNH hydrolase"/>
    <property type="match status" value="1"/>
</dbReference>
<proteinExistence type="predicted"/>
<dbReference type="Pfam" id="PF19085">
    <property type="entry name" value="Choline_bind_2"/>
    <property type="match status" value="2"/>
</dbReference>
<dbReference type="Proteomes" id="UP001197875">
    <property type="component" value="Unassembled WGS sequence"/>
</dbReference>
<organism evidence="2 3">
    <name type="scientific">Fusicatenibacter faecihominis</name>
    <dbReference type="NCBI Taxonomy" id="2881276"/>
    <lineage>
        <taxon>Bacteria</taxon>
        <taxon>Bacillati</taxon>
        <taxon>Bacillota</taxon>
        <taxon>Clostridia</taxon>
        <taxon>Lachnospirales</taxon>
        <taxon>Lachnospiraceae</taxon>
        <taxon>Fusicatenibacter</taxon>
    </lineage>
</organism>
<keyword evidence="3" id="KW-1185">Reference proteome</keyword>
<evidence type="ECO:0000256" key="1">
    <source>
        <dbReference type="ARBA" id="ARBA00022737"/>
    </source>
</evidence>
<evidence type="ECO:0008006" key="4">
    <source>
        <dbReference type="Google" id="ProtNLM"/>
    </source>
</evidence>
<comment type="caution">
    <text evidence="2">The sequence shown here is derived from an EMBL/GenBank/DDBJ whole genome shotgun (WGS) entry which is preliminary data.</text>
</comment>
<dbReference type="AlphaFoldDB" id="A0AAE3DRX9"/>
<accession>A0AAE3DRX9</accession>
<protein>
    <recommendedName>
        <fullName evidence="4">Toxin A</fullName>
    </recommendedName>
</protein>
<name>A0AAE3DRX9_9FIRM</name>
<dbReference type="SUPFAM" id="SSF52266">
    <property type="entry name" value="SGNH hydrolase"/>
    <property type="match status" value="1"/>
</dbReference>